<dbReference type="SUPFAM" id="SSF109854">
    <property type="entry name" value="DinB/YfiT-like putative metalloenzymes"/>
    <property type="match status" value="1"/>
</dbReference>
<name>A0ABW5ZZ06_9FLAO</name>
<proteinExistence type="predicted"/>
<dbReference type="InterPro" id="IPR034660">
    <property type="entry name" value="DinB/YfiT-like"/>
</dbReference>
<dbReference type="Pfam" id="PF12867">
    <property type="entry name" value="DinB_2"/>
    <property type="match status" value="1"/>
</dbReference>
<protein>
    <submittedName>
        <fullName evidence="2">DinB family protein</fullName>
    </submittedName>
</protein>
<gene>
    <name evidence="2" type="ORF">ACFS29_18970</name>
</gene>
<comment type="caution">
    <text evidence="2">The sequence shown here is derived from an EMBL/GenBank/DDBJ whole genome shotgun (WGS) entry which is preliminary data.</text>
</comment>
<dbReference type="InterPro" id="IPR024775">
    <property type="entry name" value="DinB-like"/>
</dbReference>
<evidence type="ECO:0000259" key="1">
    <source>
        <dbReference type="Pfam" id="PF12867"/>
    </source>
</evidence>
<feature type="domain" description="DinB-like" evidence="1">
    <location>
        <begin position="32"/>
        <end position="166"/>
    </location>
</feature>
<evidence type="ECO:0000313" key="2">
    <source>
        <dbReference type="EMBL" id="MFD2917742.1"/>
    </source>
</evidence>
<evidence type="ECO:0000313" key="3">
    <source>
        <dbReference type="Proteomes" id="UP001597548"/>
    </source>
</evidence>
<sequence length="171" mass="19898">MTKEDLAIDEYNPYYQQYIQKAGDATISEGLKENGDATIAFLESIPEEKLEYRYEEGKWTIKEIIQHLIDTERVFTYRALCIARKDKTLFPGYDQDEYAVNCEANNRSMYSLMNEYKTVRLASIILFESFSSEMLKQIGIASNSNLSPRAVVFITIGHENHHCEIIKERYL</sequence>
<organism evidence="2 3">
    <name type="scientific">Psychroserpens luteus</name>
    <dbReference type="NCBI Taxonomy" id="1434066"/>
    <lineage>
        <taxon>Bacteria</taxon>
        <taxon>Pseudomonadati</taxon>
        <taxon>Bacteroidota</taxon>
        <taxon>Flavobacteriia</taxon>
        <taxon>Flavobacteriales</taxon>
        <taxon>Flavobacteriaceae</taxon>
        <taxon>Psychroserpens</taxon>
    </lineage>
</organism>
<dbReference type="EMBL" id="JBHUOS010000016">
    <property type="protein sequence ID" value="MFD2917742.1"/>
    <property type="molecule type" value="Genomic_DNA"/>
</dbReference>
<dbReference type="RefSeq" id="WP_194507038.1">
    <property type="nucleotide sequence ID" value="NZ_JADILU010000002.1"/>
</dbReference>
<accession>A0ABW5ZZ06</accession>
<keyword evidence="3" id="KW-1185">Reference proteome</keyword>
<dbReference type="Proteomes" id="UP001597548">
    <property type="component" value="Unassembled WGS sequence"/>
</dbReference>
<dbReference type="Gene3D" id="1.20.120.450">
    <property type="entry name" value="dinb family like domain"/>
    <property type="match status" value="1"/>
</dbReference>
<reference evidence="3" key="1">
    <citation type="journal article" date="2019" name="Int. J. Syst. Evol. Microbiol.">
        <title>The Global Catalogue of Microorganisms (GCM) 10K type strain sequencing project: providing services to taxonomists for standard genome sequencing and annotation.</title>
        <authorList>
            <consortium name="The Broad Institute Genomics Platform"/>
            <consortium name="The Broad Institute Genome Sequencing Center for Infectious Disease"/>
            <person name="Wu L."/>
            <person name="Ma J."/>
        </authorList>
    </citation>
    <scope>NUCLEOTIDE SEQUENCE [LARGE SCALE GENOMIC DNA]</scope>
    <source>
        <strain evidence="3">KCTC 32514</strain>
    </source>
</reference>